<reference evidence="2 3" key="1">
    <citation type="journal article" date="2007" name="Int. J. Syst. Evol. Microbiol.">
        <title>Oceanobacillus profundus sp. nov., isolated from a deep-sea sediment core.</title>
        <authorList>
            <person name="Kim Y.G."/>
            <person name="Choi D.H."/>
            <person name="Hyun S."/>
            <person name="Cho B.C."/>
        </authorList>
    </citation>
    <scope>NUCLEOTIDE SEQUENCE [LARGE SCALE GENOMIC DNA]</scope>
    <source>
        <strain evidence="2 3">DSM 18246</strain>
    </source>
</reference>
<name>A0A417YHX5_9BACI</name>
<dbReference type="GO" id="GO:1901135">
    <property type="term" value="P:carbohydrate derivative metabolic process"/>
    <property type="evidence" value="ECO:0007669"/>
    <property type="project" value="InterPro"/>
</dbReference>
<keyword evidence="3" id="KW-1185">Reference proteome</keyword>
<sequence length="214" mass="24264">MKEYDDINKLIERLPEVKQCKSQINQAYEYLKNAFISKNKYLICGNGGSSADADHMVAELVKSFYRKRILSQELKQKLEQLGERGIYLANHLESSIPAYSLSSQSAAMTAIANDQGYDLSFSQQIIGYGEKDDILVAFTTSGRSENVINAIHTAHALDMHIICFTGNHESFIEANLCDVIIKAPSNDTYRIQEYHLSIYHTLCLILEKELFQQK</sequence>
<dbReference type="SUPFAM" id="SSF53697">
    <property type="entry name" value="SIS domain"/>
    <property type="match status" value="1"/>
</dbReference>
<dbReference type="PROSITE" id="PS51464">
    <property type="entry name" value="SIS"/>
    <property type="match status" value="1"/>
</dbReference>
<dbReference type="InterPro" id="IPR035461">
    <property type="entry name" value="GmhA/DiaA"/>
</dbReference>
<dbReference type="GO" id="GO:0097367">
    <property type="term" value="F:carbohydrate derivative binding"/>
    <property type="evidence" value="ECO:0007669"/>
    <property type="project" value="InterPro"/>
</dbReference>
<proteinExistence type="predicted"/>
<organism evidence="2 3">
    <name type="scientific">Oceanobacillus profundus</name>
    <dbReference type="NCBI Taxonomy" id="372463"/>
    <lineage>
        <taxon>Bacteria</taxon>
        <taxon>Bacillati</taxon>
        <taxon>Bacillota</taxon>
        <taxon>Bacilli</taxon>
        <taxon>Bacillales</taxon>
        <taxon>Bacillaceae</taxon>
        <taxon>Oceanobacillus</taxon>
    </lineage>
</organism>
<dbReference type="InterPro" id="IPR001347">
    <property type="entry name" value="SIS_dom"/>
</dbReference>
<dbReference type="InterPro" id="IPR046348">
    <property type="entry name" value="SIS_dom_sf"/>
</dbReference>
<dbReference type="Proteomes" id="UP000285456">
    <property type="component" value="Unassembled WGS sequence"/>
</dbReference>
<accession>A0A417YHX5</accession>
<protein>
    <submittedName>
        <fullName evidence="2">SIS domain-containing protein</fullName>
    </submittedName>
</protein>
<evidence type="ECO:0000313" key="3">
    <source>
        <dbReference type="Proteomes" id="UP000285456"/>
    </source>
</evidence>
<dbReference type="Pfam" id="PF13580">
    <property type="entry name" value="SIS_2"/>
    <property type="match status" value="1"/>
</dbReference>
<comment type="caution">
    <text evidence="2">The sequence shown here is derived from an EMBL/GenBank/DDBJ whole genome shotgun (WGS) entry which is preliminary data.</text>
</comment>
<dbReference type="Gene3D" id="3.40.50.10490">
    <property type="entry name" value="Glucose-6-phosphate isomerase like protein, domain 1"/>
    <property type="match status" value="1"/>
</dbReference>
<dbReference type="AlphaFoldDB" id="A0A417YHX5"/>
<dbReference type="PANTHER" id="PTHR30390">
    <property type="entry name" value="SEDOHEPTULOSE 7-PHOSPHATE ISOMERASE / DNAA INITIATOR-ASSOCIATING FACTOR FOR REPLICATION INITIATION"/>
    <property type="match status" value="1"/>
</dbReference>
<gene>
    <name evidence="2" type="ORF">D1B32_09520</name>
</gene>
<feature type="domain" description="SIS" evidence="1">
    <location>
        <begin position="27"/>
        <end position="214"/>
    </location>
</feature>
<dbReference type="RefSeq" id="WP_118889197.1">
    <property type="nucleotide sequence ID" value="NZ_PHUT01000005.1"/>
</dbReference>
<dbReference type="PANTHER" id="PTHR30390:SF6">
    <property type="entry name" value="DNAA INITIATOR-ASSOCIATING PROTEIN DIAA"/>
    <property type="match status" value="1"/>
</dbReference>
<dbReference type="EMBL" id="QWEH01000005">
    <property type="protein sequence ID" value="RHW32560.1"/>
    <property type="molecule type" value="Genomic_DNA"/>
</dbReference>
<dbReference type="OrthoDB" id="9781311at2"/>
<evidence type="ECO:0000313" key="2">
    <source>
        <dbReference type="EMBL" id="RHW32560.1"/>
    </source>
</evidence>
<dbReference type="CDD" id="cd05006">
    <property type="entry name" value="SIS_GmhA"/>
    <property type="match status" value="1"/>
</dbReference>
<evidence type="ECO:0000259" key="1">
    <source>
        <dbReference type="PROSITE" id="PS51464"/>
    </source>
</evidence>
<dbReference type="InterPro" id="IPR050099">
    <property type="entry name" value="SIS_GmhA/DiaA_subfam"/>
</dbReference>